<dbReference type="PANTHER" id="PTHR47165">
    <property type="entry name" value="OS03G0429900 PROTEIN"/>
    <property type="match status" value="1"/>
</dbReference>
<sequence>MVVQLRSSSSPYSTPSLAKVKYFNDKPSVTNSLFPTKLFINENIPEILTFRQRYQDNDGYDEKNHAISLYSPVKKVVTIEEFFAGGIKKLVGSIPIVYAKLHKIHHENGWTYIGCKGCGSAVKEIDPVEARAKSSGSSSFKASGSSSSKANKSAKRFWWCKKHELIEVVVPKYKVIVSVIDDTGSASLLLFDDMIDEMVGIPCYKLKEKYGANAEDIFPEELITNIVAKRLLFRIKYTEYNINNNHHVYQVKHMYEDAEFIKLHKKDFIYELAKVKYFNDKPSVTNSLFPTKLFINENIPKILAFRQRYQDNDGYDEKNHAISLYSPVKKVVTIEEFFAGGIKKLVGSIPIVYAKLHKIHHENGWTYIGYKRCGSAVKEIDPVEARAKSSGSSSFQSMWVILFQSNQHLQNGSGGAKKLN</sequence>
<dbReference type="Gene3D" id="2.40.50.140">
    <property type="entry name" value="Nucleic acid-binding proteins"/>
    <property type="match status" value="2"/>
</dbReference>
<dbReference type="SUPFAM" id="SSF50249">
    <property type="entry name" value="Nucleic acid-binding proteins"/>
    <property type="match status" value="1"/>
</dbReference>
<dbReference type="CDD" id="cd04476">
    <property type="entry name" value="RPA1_DBD_C"/>
    <property type="match status" value="1"/>
</dbReference>
<protein>
    <submittedName>
        <fullName evidence="1">Replication protein A 70 kDa DNA-binding subunit B</fullName>
    </submittedName>
</protein>
<name>A0ABQ5HV29_9ASTR</name>
<gene>
    <name evidence="1" type="ORF">Tco_1080531</name>
</gene>
<dbReference type="PANTHER" id="PTHR47165:SF4">
    <property type="entry name" value="OS03G0429900 PROTEIN"/>
    <property type="match status" value="1"/>
</dbReference>
<dbReference type="EMBL" id="BQNB010020040">
    <property type="protein sequence ID" value="GJT91686.1"/>
    <property type="molecule type" value="Genomic_DNA"/>
</dbReference>
<proteinExistence type="predicted"/>
<keyword evidence="2" id="KW-1185">Reference proteome</keyword>
<keyword evidence="1" id="KW-0238">DNA-binding</keyword>
<dbReference type="Proteomes" id="UP001151760">
    <property type="component" value="Unassembled WGS sequence"/>
</dbReference>
<reference evidence="1" key="2">
    <citation type="submission" date="2022-01" db="EMBL/GenBank/DDBJ databases">
        <authorList>
            <person name="Yamashiro T."/>
            <person name="Shiraishi A."/>
            <person name="Satake H."/>
            <person name="Nakayama K."/>
        </authorList>
    </citation>
    <scope>NUCLEOTIDE SEQUENCE</scope>
</reference>
<comment type="caution">
    <text evidence="1">The sequence shown here is derived from an EMBL/GenBank/DDBJ whole genome shotgun (WGS) entry which is preliminary data.</text>
</comment>
<dbReference type="InterPro" id="IPR047192">
    <property type="entry name" value="Euk_RPA1_DBD_C"/>
</dbReference>
<reference evidence="1" key="1">
    <citation type="journal article" date="2022" name="Int. J. Mol. Sci.">
        <title>Draft Genome of Tanacetum Coccineum: Genomic Comparison of Closely Related Tanacetum-Family Plants.</title>
        <authorList>
            <person name="Yamashiro T."/>
            <person name="Shiraishi A."/>
            <person name="Nakayama K."/>
            <person name="Satake H."/>
        </authorList>
    </citation>
    <scope>NUCLEOTIDE SEQUENCE</scope>
</reference>
<accession>A0ABQ5HV29</accession>
<evidence type="ECO:0000313" key="1">
    <source>
        <dbReference type="EMBL" id="GJT91686.1"/>
    </source>
</evidence>
<evidence type="ECO:0000313" key="2">
    <source>
        <dbReference type="Proteomes" id="UP001151760"/>
    </source>
</evidence>
<organism evidence="1 2">
    <name type="scientific">Tanacetum coccineum</name>
    <dbReference type="NCBI Taxonomy" id="301880"/>
    <lineage>
        <taxon>Eukaryota</taxon>
        <taxon>Viridiplantae</taxon>
        <taxon>Streptophyta</taxon>
        <taxon>Embryophyta</taxon>
        <taxon>Tracheophyta</taxon>
        <taxon>Spermatophyta</taxon>
        <taxon>Magnoliopsida</taxon>
        <taxon>eudicotyledons</taxon>
        <taxon>Gunneridae</taxon>
        <taxon>Pentapetalae</taxon>
        <taxon>asterids</taxon>
        <taxon>campanulids</taxon>
        <taxon>Asterales</taxon>
        <taxon>Asteraceae</taxon>
        <taxon>Asteroideae</taxon>
        <taxon>Anthemideae</taxon>
        <taxon>Anthemidinae</taxon>
        <taxon>Tanacetum</taxon>
    </lineage>
</organism>
<dbReference type="GO" id="GO:0003677">
    <property type="term" value="F:DNA binding"/>
    <property type="evidence" value="ECO:0007669"/>
    <property type="project" value="UniProtKB-KW"/>
</dbReference>
<dbReference type="InterPro" id="IPR012340">
    <property type="entry name" value="NA-bd_OB-fold"/>
</dbReference>